<dbReference type="AlphaFoldDB" id="A0A833KZL8"/>
<comment type="caution">
    <text evidence="7">The sequence shown here is derived from an EMBL/GenBank/DDBJ whole genome shotgun (WGS) entry which is preliminary data.</text>
</comment>
<dbReference type="InterPro" id="IPR001727">
    <property type="entry name" value="GDT1-like"/>
</dbReference>
<reference evidence="7 8" key="1">
    <citation type="submission" date="2019-12" db="EMBL/GenBank/DDBJ databases">
        <authorList>
            <person name="Wolfe R."/>
            <person name="Danczak R."/>
            <person name="Wilkins M."/>
        </authorList>
    </citation>
    <scope>NUCLEOTIDE SEQUENCE [LARGE SCALE GENOMIC DNA]</scope>
    <source>
        <strain evidence="7">X2_MaxBin.013</strain>
    </source>
</reference>
<dbReference type="EMBL" id="WPAF01000045">
    <property type="protein sequence ID" value="KAF0132723.1"/>
    <property type="molecule type" value="Genomic_DNA"/>
</dbReference>
<evidence type="ECO:0000256" key="6">
    <source>
        <dbReference type="RuleBase" id="RU365102"/>
    </source>
</evidence>
<accession>A0A833KZL8</accession>
<dbReference type="GO" id="GO:0046873">
    <property type="term" value="F:metal ion transmembrane transporter activity"/>
    <property type="evidence" value="ECO:0007669"/>
    <property type="project" value="InterPro"/>
</dbReference>
<feature type="transmembrane region" description="Helical" evidence="6">
    <location>
        <begin position="36"/>
        <end position="59"/>
    </location>
</feature>
<evidence type="ECO:0000256" key="5">
    <source>
        <dbReference type="ARBA" id="ARBA00023136"/>
    </source>
</evidence>
<comment type="similarity">
    <text evidence="2 6">Belongs to the GDT1 family.</text>
</comment>
<dbReference type="Pfam" id="PF01169">
    <property type="entry name" value="GDT1"/>
    <property type="match status" value="2"/>
</dbReference>
<keyword evidence="3 6" id="KW-0812">Transmembrane</keyword>
<dbReference type="PANTHER" id="PTHR12608">
    <property type="entry name" value="TRANSMEMBRANE PROTEIN HTP-1 RELATED"/>
    <property type="match status" value="1"/>
</dbReference>
<feature type="transmembrane region" description="Helical" evidence="6">
    <location>
        <begin position="66"/>
        <end position="83"/>
    </location>
</feature>
<comment type="caution">
    <text evidence="6">Lacks conserved residue(s) required for the propagation of feature annotation.</text>
</comment>
<evidence type="ECO:0000256" key="3">
    <source>
        <dbReference type="ARBA" id="ARBA00022692"/>
    </source>
</evidence>
<keyword evidence="4 6" id="KW-1133">Transmembrane helix</keyword>
<comment type="subcellular location">
    <subcellularLocation>
        <location evidence="1 6">Membrane</location>
        <topology evidence="1 6">Multi-pass membrane protein</topology>
    </subcellularLocation>
</comment>
<dbReference type="Proteomes" id="UP000488506">
    <property type="component" value="Unassembled WGS sequence"/>
</dbReference>
<protein>
    <recommendedName>
        <fullName evidence="6">GDT1 family protein</fullName>
    </recommendedName>
</protein>
<sequence length="185" mass="19823">MTAFLASSLFILLAEMGDKTQLLAIAFAAKYKSSQVLFAIFLATVVSHAFAVVLGGLLTKIIPLEIIFLAASLSFILFGLWTLRGDSLENEAKKESKFGPIATVAIAFFIAEMGDKTQLATISLAIEYQNLLGVLMGTITGMVIADAIGIVAGVALKKYLPEKVMKWISAIIFILFGIAGIVKLF</sequence>
<evidence type="ECO:0000313" key="8">
    <source>
        <dbReference type="Proteomes" id="UP000488506"/>
    </source>
</evidence>
<name>A0A833KZL8_UNCSA</name>
<evidence type="ECO:0000256" key="2">
    <source>
        <dbReference type="ARBA" id="ARBA00009190"/>
    </source>
</evidence>
<dbReference type="GO" id="GO:0016020">
    <property type="term" value="C:membrane"/>
    <property type="evidence" value="ECO:0007669"/>
    <property type="project" value="UniProtKB-SubCell"/>
</dbReference>
<evidence type="ECO:0000256" key="1">
    <source>
        <dbReference type="ARBA" id="ARBA00004141"/>
    </source>
</evidence>
<keyword evidence="5 6" id="KW-0472">Membrane</keyword>
<dbReference type="PANTHER" id="PTHR12608:SF1">
    <property type="entry name" value="TRANSMEMBRANE PROTEIN 165"/>
    <property type="match status" value="1"/>
</dbReference>
<evidence type="ECO:0000256" key="4">
    <source>
        <dbReference type="ARBA" id="ARBA00022989"/>
    </source>
</evidence>
<feature type="transmembrane region" description="Helical" evidence="6">
    <location>
        <begin position="131"/>
        <end position="155"/>
    </location>
</feature>
<gene>
    <name evidence="7" type="ORF">FD145_1578</name>
</gene>
<feature type="transmembrane region" description="Helical" evidence="6">
    <location>
        <begin position="167"/>
        <end position="184"/>
    </location>
</feature>
<organism evidence="7 8">
    <name type="scientific">Candidatus Saganbacteria bacterium</name>
    <dbReference type="NCBI Taxonomy" id="2575572"/>
    <lineage>
        <taxon>Bacteria</taxon>
        <taxon>Bacillati</taxon>
        <taxon>Saganbacteria</taxon>
    </lineage>
</organism>
<evidence type="ECO:0000313" key="7">
    <source>
        <dbReference type="EMBL" id="KAF0132723.1"/>
    </source>
</evidence>
<proteinExistence type="inferred from homology"/>